<dbReference type="PANTHER" id="PTHR43420">
    <property type="entry name" value="ACETYLTRANSFERASE"/>
    <property type="match status" value="1"/>
</dbReference>
<evidence type="ECO:0000256" key="2">
    <source>
        <dbReference type="ARBA" id="ARBA00023315"/>
    </source>
</evidence>
<evidence type="ECO:0000259" key="3">
    <source>
        <dbReference type="PROSITE" id="PS51186"/>
    </source>
</evidence>
<proteinExistence type="predicted"/>
<dbReference type="InterPro" id="IPR016181">
    <property type="entry name" value="Acyl_CoA_acyltransferase"/>
</dbReference>
<name>A0ABV0BIM9_9SPHN</name>
<keyword evidence="1" id="KW-0808">Transferase</keyword>
<comment type="caution">
    <text evidence="4">The sequence shown here is derived from an EMBL/GenBank/DDBJ whole genome shotgun (WGS) entry which is preliminary data.</text>
</comment>
<accession>A0ABV0BIM9</accession>
<dbReference type="InterPro" id="IPR050680">
    <property type="entry name" value="YpeA/RimI_acetyltransf"/>
</dbReference>
<dbReference type="PROSITE" id="PS51186">
    <property type="entry name" value="GNAT"/>
    <property type="match status" value="1"/>
</dbReference>
<dbReference type="RefSeq" id="WP_346248999.1">
    <property type="nucleotide sequence ID" value="NZ_JBDIZK010000021.1"/>
</dbReference>
<dbReference type="CDD" id="cd04301">
    <property type="entry name" value="NAT_SF"/>
    <property type="match status" value="1"/>
</dbReference>
<evidence type="ECO:0000313" key="4">
    <source>
        <dbReference type="EMBL" id="MEN3749950.1"/>
    </source>
</evidence>
<keyword evidence="5" id="KW-1185">Reference proteome</keyword>
<dbReference type="SUPFAM" id="SSF55729">
    <property type="entry name" value="Acyl-CoA N-acyltransferases (Nat)"/>
    <property type="match status" value="1"/>
</dbReference>
<dbReference type="EMBL" id="JBDIZK010000021">
    <property type="protein sequence ID" value="MEN3749950.1"/>
    <property type="molecule type" value="Genomic_DNA"/>
</dbReference>
<dbReference type="Gene3D" id="3.40.630.30">
    <property type="match status" value="1"/>
</dbReference>
<feature type="domain" description="N-acetyltransferase" evidence="3">
    <location>
        <begin position="4"/>
        <end position="155"/>
    </location>
</feature>
<organism evidence="4 5">
    <name type="scientific">Sphingomonas rustica</name>
    <dbReference type="NCBI Taxonomy" id="3103142"/>
    <lineage>
        <taxon>Bacteria</taxon>
        <taxon>Pseudomonadati</taxon>
        <taxon>Pseudomonadota</taxon>
        <taxon>Alphaproteobacteria</taxon>
        <taxon>Sphingomonadales</taxon>
        <taxon>Sphingomonadaceae</taxon>
        <taxon>Sphingomonas</taxon>
    </lineage>
</organism>
<evidence type="ECO:0000256" key="1">
    <source>
        <dbReference type="ARBA" id="ARBA00022679"/>
    </source>
</evidence>
<dbReference type="Pfam" id="PF13508">
    <property type="entry name" value="Acetyltransf_7"/>
    <property type="match status" value="1"/>
</dbReference>
<protein>
    <submittedName>
        <fullName evidence="4">GNAT family N-acetyltransferase</fullName>
    </submittedName>
</protein>
<dbReference type="Proteomes" id="UP001427805">
    <property type="component" value="Unassembled WGS sequence"/>
</dbReference>
<evidence type="ECO:0000313" key="5">
    <source>
        <dbReference type="Proteomes" id="UP001427805"/>
    </source>
</evidence>
<keyword evidence="2" id="KW-0012">Acyltransferase</keyword>
<gene>
    <name evidence="4" type="ORF">TPR58_22450</name>
</gene>
<sequence length="155" mass="17551">MRGIELRPETAEDEPFLRRLFVSTRIDEFSAAGLPPQAIEMLLAQQYDLQRRHYRAAFLDADWSIVERRGQAVGRLYVAREMAGRRIVDIAILPEAKGQGIGGMLIDRVLAEAGRAGRPVHLHVRPENRARRLYLRKGFVETGVEGGDITMTWQA</sequence>
<dbReference type="InterPro" id="IPR000182">
    <property type="entry name" value="GNAT_dom"/>
</dbReference>
<reference evidence="4 5" key="1">
    <citation type="submission" date="2024-05" db="EMBL/GenBank/DDBJ databases">
        <title>Sphingomonas sp. HF-S3 16S ribosomal RNA gene Genome sequencing and assembly.</title>
        <authorList>
            <person name="Lee H."/>
        </authorList>
    </citation>
    <scope>NUCLEOTIDE SEQUENCE [LARGE SCALE GENOMIC DNA]</scope>
    <source>
        <strain evidence="4 5">HF-S3</strain>
    </source>
</reference>